<dbReference type="Pfam" id="PF22780">
    <property type="entry name" value="HI0933_like_1st"/>
    <property type="match status" value="1"/>
</dbReference>
<proteinExistence type="predicted"/>
<accession>A0A5K7XK44</accession>
<evidence type="ECO:0000313" key="5">
    <source>
        <dbReference type="Proteomes" id="UP000326837"/>
    </source>
</evidence>
<dbReference type="AlphaFoldDB" id="A0A5K7XK44"/>
<dbReference type="SUPFAM" id="SSF160996">
    <property type="entry name" value="HI0933 insert domain-like"/>
    <property type="match status" value="1"/>
</dbReference>
<dbReference type="PANTHER" id="PTHR42887">
    <property type="entry name" value="OS12G0638800 PROTEIN"/>
    <property type="match status" value="1"/>
</dbReference>
<evidence type="ECO:0000313" key="4">
    <source>
        <dbReference type="EMBL" id="BBO36537.1"/>
    </source>
</evidence>
<reference evidence="5" key="1">
    <citation type="submission" date="2019-10" db="EMBL/GenBank/DDBJ databases">
        <title>Lacipirellula parvula gen. nov., sp. nov., representing a lineage of planctomycetes widespread in freshwater anoxic habitats, and description of the family Lacipirellulaceae.</title>
        <authorList>
            <person name="Dedysh S.N."/>
            <person name="Kulichevskaya I.S."/>
            <person name="Beletsky A.V."/>
            <person name="Rakitin A.L."/>
            <person name="Mardanov A.V."/>
            <person name="Ivanova A.A."/>
            <person name="Saltykova V.X."/>
            <person name="Rijpstra W.I.C."/>
            <person name="Sinninghe Damste J.S."/>
            <person name="Ravin N.V."/>
        </authorList>
    </citation>
    <scope>NUCLEOTIDE SEQUENCE [LARGE SCALE GENOMIC DNA]</scope>
    <source>
        <strain evidence="5">PX69</strain>
    </source>
</reference>
<dbReference type="InterPro" id="IPR004792">
    <property type="entry name" value="BaiN-like"/>
</dbReference>
<dbReference type="Gene3D" id="3.50.50.60">
    <property type="entry name" value="FAD/NAD(P)-binding domain"/>
    <property type="match status" value="2"/>
</dbReference>
<dbReference type="InterPro" id="IPR057661">
    <property type="entry name" value="RsdA/BaiN/AoA(So)_Rossmann"/>
</dbReference>
<dbReference type="KEGG" id="lpav:PLANPX_6149"/>
<dbReference type="NCBIfam" id="TIGR00275">
    <property type="entry name" value="aminoacetone oxidase family FAD-binding enzyme"/>
    <property type="match status" value="1"/>
</dbReference>
<organism evidence="4 5">
    <name type="scientific">Lacipirellula parvula</name>
    <dbReference type="NCBI Taxonomy" id="2650471"/>
    <lineage>
        <taxon>Bacteria</taxon>
        <taxon>Pseudomonadati</taxon>
        <taxon>Planctomycetota</taxon>
        <taxon>Planctomycetia</taxon>
        <taxon>Pirellulales</taxon>
        <taxon>Lacipirellulaceae</taxon>
        <taxon>Lacipirellula</taxon>
    </lineage>
</organism>
<dbReference type="InterPro" id="IPR036188">
    <property type="entry name" value="FAD/NAD-bd_sf"/>
</dbReference>
<dbReference type="InterPro" id="IPR055178">
    <property type="entry name" value="RsdA/BaiN/AoA(So)-like_dom"/>
</dbReference>
<evidence type="ECO:0000256" key="1">
    <source>
        <dbReference type="SAM" id="MobiDB-lite"/>
    </source>
</evidence>
<dbReference type="SUPFAM" id="SSF51905">
    <property type="entry name" value="FAD/NAD(P)-binding domain"/>
    <property type="match status" value="1"/>
</dbReference>
<evidence type="ECO:0000259" key="3">
    <source>
        <dbReference type="Pfam" id="PF22780"/>
    </source>
</evidence>
<dbReference type="Proteomes" id="UP000326837">
    <property type="component" value="Chromosome"/>
</dbReference>
<feature type="domain" description="RsdA/BaiN/AoA(So)-like insert" evidence="3">
    <location>
        <begin position="274"/>
        <end position="400"/>
    </location>
</feature>
<keyword evidence="5" id="KW-1185">Reference proteome</keyword>
<dbReference type="EMBL" id="AP021861">
    <property type="protein sequence ID" value="BBO36537.1"/>
    <property type="molecule type" value="Genomic_DNA"/>
</dbReference>
<sequence length="455" mass="48564">MRGKLLGMDESFEVVVIGAGAAGLMAATRAAERGRRTLLLEKNTKPGVKILMSGGTRCNLTHSTDARGIVAGFGAGGPFLHSALAALGPDELVWMFEAEGVATKVEETGKVFPASDRALDVLLALRRMLDRSGAELRLATPVLEIAREGDGYRVFTDDGGIHAERLIITVGGQSYPGCGTIGEGYAWAKTFGHKIIPPRPALVPLTSNERWVQELSGVTVPDVLVEVVADDSPPPSKGGARGGIPNRPTPQEKADKKNQKPLTQPLPSGERVRMSRRASFLFTHFGLSGPAPMDVSRAITERPQAGLWKAICDFVPNVKENEILDRLAAEAAHSGKKGVLNIIAELAPRRLAEALMTRARVPHDRRAAELSRNERLALVEGLKRTAIPISGTLGFKKAEVTAGGVSLDEVDSRTMESKLAPNLFFAGEILDLDGRIGGFNFQAAFSTGFLAGEKA</sequence>
<name>A0A5K7XK44_9BACT</name>
<feature type="domain" description="RsdA/BaiN/AoA(So)-like Rossmann fold-like" evidence="2">
    <location>
        <begin position="13"/>
        <end position="453"/>
    </location>
</feature>
<dbReference type="PANTHER" id="PTHR42887:SF2">
    <property type="entry name" value="OS12G0638800 PROTEIN"/>
    <property type="match status" value="1"/>
</dbReference>
<feature type="region of interest" description="Disordered" evidence="1">
    <location>
        <begin position="228"/>
        <end position="271"/>
    </location>
</feature>
<protein>
    <submittedName>
        <fullName evidence="4">Dehydrogenase</fullName>
    </submittedName>
</protein>
<evidence type="ECO:0000259" key="2">
    <source>
        <dbReference type="Pfam" id="PF03486"/>
    </source>
</evidence>
<dbReference type="PRINTS" id="PR00411">
    <property type="entry name" value="PNDRDTASEI"/>
</dbReference>
<dbReference type="Pfam" id="PF03486">
    <property type="entry name" value="HI0933_like"/>
    <property type="match status" value="1"/>
</dbReference>
<gene>
    <name evidence="4" type="ORF">PLANPX_6149</name>
</gene>